<sequence>PVTGEYWLDLNNNQWNRWSGSAWAVINRTFVGIAVCDDTDCIVGRSEDFYALYRPDNSVEINLSSTEIARMTYTSNKVSVAGFFYEFDHTLETWNITNQLATSADMYDAAEQASRHYYYYIKDDGDCIISDISPYWRPDLFGWYMPHNPWRCCGAAFNNSGNDLEHPESFKTDRFANLPNYDLATSGTNWTSVLSTGRPYMSKNSSGENQWRIKFMVTGTVSVAAASLSLTVTGIIPETTTDNYQAIAVQCRDNRDVQHGFASPISNILFG</sequence>
<proteinExistence type="predicted"/>
<evidence type="ECO:0000313" key="1">
    <source>
        <dbReference type="EMBL" id="GAG81613.1"/>
    </source>
</evidence>
<comment type="caution">
    <text evidence="1">The sequence shown here is derived from an EMBL/GenBank/DDBJ whole genome shotgun (WGS) entry which is preliminary data.</text>
</comment>
<name>X1BBV0_9ZZZZ</name>
<dbReference type="AlphaFoldDB" id="X1BBV0"/>
<feature type="non-terminal residue" evidence="1">
    <location>
        <position position="271"/>
    </location>
</feature>
<organism evidence="1">
    <name type="scientific">marine sediment metagenome</name>
    <dbReference type="NCBI Taxonomy" id="412755"/>
    <lineage>
        <taxon>unclassified sequences</taxon>
        <taxon>metagenomes</taxon>
        <taxon>ecological metagenomes</taxon>
    </lineage>
</organism>
<protein>
    <submittedName>
        <fullName evidence="1">Uncharacterized protein</fullName>
    </submittedName>
</protein>
<reference evidence="1" key="1">
    <citation type="journal article" date="2014" name="Front. Microbiol.">
        <title>High frequency of phylogenetically diverse reductive dehalogenase-homologous genes in deep subseafloor sedimentary metagenomes.</title>
        <authorList>
            <person name="Kawai M."/>
            <person name="Futagami T."/>
            <person name="Toyoda A."/>
            <person name="Takaki Y."/>
            <person name="Nishi S."/>
            <person name="Hori S."/>
            <person name="Arai W."/>
            <person name="Tsubouchi T."/>
            <person name="Morono Y."/>
            <person name="Uchiyama I."/>
            <person name="Ito T."/>
            <person name="Fujiyama A."/>
            <person name="Inagaki F."/>
            <person name="Takami H."/>
        </authorList>
    </citation>
    <scope>NUCLEOTIDE SEQUENCE</scope>
    <source>
        <strain evidence="1">Expedition CK06-06</strain>
    </source>
</reference>
<dbReference type="EMBL" id="BART01012487">
    <property type="protein sequence ID" value="GAG81613.1"/>
    <property type="molecule type" value="Genomic_DNA"/>
</dbReference>
<feature type="non-terminal residue" evidence="1">
    <location>
        <position position="1"/>
    </location>
</feature>
<accession>X1BBV0</accession>
<gene>
    <name evidence="1" type="ORF">S01H4_26040</name>
</gene>